<dbReference type="InterPro" id="IPR001242">
    <property type="entry name" value="Condensation_dom"/>
</dbReference>
<dbReference type="InterPro" id="IPR023213">
    <property type="entry name" value="CAT-like_dom_sf"/>
</dbReference>
<dbReference type="GO" id="GO:0044550">
    <property type="term" value="P:secondary metabolite biosynthetic process"/>
    <property type="evidence" value="ECO:0007669"/>
    <property type="project" value="TreeGrafter"/>
</dbReference>
<dbReference type="InterPro" id="IPR057326">
    <property type="entry name" value="KR_dom"/>
</dbReference>
<proteinExistence type="predicted"/>
<feature type="region of interest" description="Disordered" evidence="2">
    <location>
        <begin position="458"/>
        <end position="508"/>
    </location>
</feature>
<feature type="coiled-coil region" evidence="1">
    <location>
        <begin position="144"/>
        <end position="171"/>
    </location>
</feature>
<dbReference type="Gene3D" id="3.40.50.150">
    <property type="entry name" value="Vaccinia Virus protein VP39"/>
    <property type="match status" value="1"/>
</dbReference>
<dbReference type="Gene3D" id="3.30.559.30">
    <property type="entry name" value="Nonribosomal peptide synthetase, condensation domain"/>
    <property type="match status" value="1"/>
</dbReference>
<dbReference type="SUPFAM" id="SSF52777">
    <property type="entry name" value="CoA-dependent acyltransferases"/>
    <property type="match status" value="2"/>
</dbReference>
<feature type="domain" description="Carrier" evidence="3">
    <location>
        <begin position="1547"/>
        <end position="1621"/>
    </location>
</feature>
<evidence type="ECO:0000313" key="5">
    <source>
        <dbReference type="Proteomes" id="UP000663929"/>
    </source>
</evidence>
<dbReference type="Gene3D" id="3.30.559.10">
    <property type="entry name" value="Chloramphenicol acetyltransferase-like domain"/>
    <property type="match status" value="1"/>
</dbReference>
<evidence type="ECO:0000256" key="1">
    <source>
        <dbReference type="SAM" id="Coils"/>
    </source>
</evidence>
<dbReference type="Pfam" id="PF00550">
    <property type="entry name" value="PP-binding"/>
    <property type="match status" value="1"/>
</dbReference>
<feature type="region of interest" description="Disordered" evidence="2">
    <location>
        <begin position="1457"/>
        <end position="1481"/>
    </location>
</feature>
<organism evidence="4 5">
    <name type="scientific">Sulfidibacter corallicola</name>
    <dbReference type="NCBI Taxonomy" id="2818388"/>
    <lineage>
        <taxon>Bacteria</taxon>
        <taxon>Pseudomonadati</taxon>
        <taxon>Acidobacteriota</taxon>
        <taxon>Holophagae</taxon>
        <taxon>Acanthopleuribacterales</taxon>
        <taxon>Acanthopleuribacteraceae</taxon>
        <taxon>Sulfidibacter</taxon>
    </lineage>
</organism>
<dbReference type="Gene3D" id="3.30.70.3290">
    <property type="match status" value="1"/>
</dbReference>
<sequence>MAPEKREILQMLYEHRIDETEAMRLLSTPPQKSPTMPREVHPPLEPRRLLSELKPSVSSKDISKAAAGFLEMEYWARLNLLRIFQGMGLFKNPGQRHRWSDMQATHGILPKYKRFYSALLQILERERFAVIDGDSATATDRVTKPAIQEKLTQLEETLERLQQKEPELANHLALLRSSMEHLPGILTGERSGNESLHGPPRTTWRSRVAIEDRISLFLNDLMAQMLIASARHREAQSESGELRIMEIGNGSGGLTEYLCRRLAEAHCRVTYLYVDPHLDRVADVRQNLSTQFDFLECRHLDLTLNPLTQGFQANDCQVVVSANALHFHHLLTETLNRLHVLLQPEGLLLIREYLAPRDFAVLTLGLDDRWWQFEDSRFRLPHIPLADSDGWMKALDSSGFQAISALGLPLEKRFSFQGILIAKAAALKTDGKSQHHDPIKSTPSIPELTVEAESLHHAVETPTEPLPAPSAERAPQPKTPPNLGLPDEKPPEKPSSAQVDRMQPNEPPLLYLSPSWQAEPGRPAPRYPQNLLVFLPAEPPSSMRQWVQHLAPRVIEVVQSDRFRKEHNALYRLDPTDAGGFRLLCHHLERCDIDRILVLWSLSQDDKTEQTYVKGLQALVNLDQALRLEGMSRPIPLTFVSRTNSSLFYQAIGGLCQSLQAGGARIIPYLLQLRPDTDLQRAVRRELRLTPPVTIDTLVASTDGRQARRPRLRSLLPGNLPIRQQGVYLICGELNDEMLALAEYLAETYRAKLVLSGTKPAAPAQESKFHQLQGMGAEVIYWRVVEGTPSSFLDLVKRVHAKGWQPHGIFQLAHHLRHRGRHENRDDQAVAKAAQSLLALDHATRNDPLDFFMLVSLGTGILGEWGDSGDAGVERLRAAFSDWRRILVEQGKRFGRTKFLHLVSHVPSSLPPEGVALYERTTGLKPLGPKAAVAAIRTALSSDQSELFALHGDPERLRGFLAAEAGLVEQEPSQTPARLIERLREDVKALHLQAADTGGLTEALSDFFGWEPDFLILDGITHRELARLLVAYHREALLAFYGAKSLPTQRLEASIVASLKTRFEVDLGGNTPLADLPFDWPNLQAFSAQLGKTLKVQIHPNLCFRHPTPSLLASGLLERYPEQVDAWLAEEWHHAMEKKGPGHLISSPEAAVESSILETVTGTGTSDRPAHENEKRVTPSPVDRRRDSASVASPKAAKATRETKPPTGTQPDRSLLAQVPKPTSTQASPAPKKAADEIGTAPPAPTPPAGSGELLPLSGNSESLLRHHAARLLLYLQQTKPSSLRFIAHNLQTARRHQRHRLAIVARDPREAGEALAAFVQGAHHPALIYGATTAEWLHFGRDDHDRSYFHALWSSGKVSKLADMWSKGLEVSWPPLIGAKKEPAKPENVIPREDASTEPEAHATTVTVGGSAEVPTVLFSEKREAHEVDLLDTDPAAPVDSTTPVRPSRLSLHATPRVTRTPITNDLPQPEPQEHPTPPIRRWTAPTPADHRPLTITAPAVPVSGTDPVVPSHRVEPVVPSHQKSKYFFIAERFREPSQQESQYHEQSEKFTLTLLSRILEVDEKALNFEDSLYAFGLDSIQAYKLKYNLETTFGIEFPLLELVSARTIGALVYWITHRIQTKTHHDPENLPPEMLAESNDQEPVFHLSPYQKDLSNQMRQGMASNMYFELEEQGLDTDALQASWDYVVEHHDMLRLTIHPNGTQEILDDFPEYRVPVYHYETDFSNAQERLLTLRHEWSRKIYPPDASPRWDLAFICLPDSRVRVVICIDRFLSDFASIPNLLNTWFRYYRYQEPYVPRGNFRKYLRHLDHLGRSLRYQRDRAYWQAKLATPPAFPDFPNQETFSAAFVRISASMASPTWNLLCRRIAEAGVTPAAVMLTAFSNVLALFSGKQHFSILVDSSHRLPFFEGVNRVVGPFNALNVHLSFAAWHMRFAERILAVQNTLWEDLEHGLAAANQATVRRSALGSFPVYFQISRDDSRSSHLEGWSQYAKWVYTENVNPKAALNCHATITSNRLMLEWDVPREGEALFRAMLDVYFITLIRLTECDWDKETPVSGILQILATHPAPASVLEKFQDPILNLIESELQNNIPT</sequence>
<feature type="region of interest" description="Disordered" evidence="2">
    <location>
        <begin position="1383"/>
        <end position="1408"/>
    </location>
</feature>
<name>A0A8A4TQ12_SULCO</name>
<gene>
    <name evidence="4" type="ORF">J3U87_03530</name>
</gene>
<dbReference type="InterPro" id="IPR013968">
    <property type="entry name" value="PKS_KR"/>
</dbReference>
<dbReference type="Pfam" id="PF13489">
    <property type="entry name" value="Methyltransf_23"/>
    <property type="match status" value="1"/>
</dbReference>
<dbReference type="GO" id="GO:0031177">
    <property type="term" value="F:phosphopantetheine binding"/>
    <property type="evidence" value="ECO:0007669"/>
    <property type="project" value="TreeGrafter"/>
</dbReference>
<evidence type="ECO:0000256" key="2">
    <source>
        <dbReference type="SAM" id="MobiDB-lite"/>
    </source>
</evidence>
<dbReference type="PROSITE" id="PS50075">
    <property type="entry name" value="CARRIER"/>
    <property type="match status" value="1"/>
</dbReference>
<dbReference type="GO" id="GO:0005737">
    <property type="term" value="C:cytoplasm"/>
    <property type="evidence" value="ECO:0007669"/>
    <property type="project" value="TreeGrafter"/>
</dbReference>
<dbReference type="InterPro" id="IPR029063">
    <property type="entry name" value="SAM-dependent_MTases_sf"/>
</dbReference>
<dbReference type="GO" id="GO:0003824">
    <property type="term" value="F:catalytic activity"/>
    <property type="evidence" value="ECO:0007669"/>
    <property type="project" value="InterPro"/>
</dbReference>
<dbReference type="RefSeq" id="WP_237381646.1">
    <property type="nucleotide sequence ID" value="NZ_CP071793.1"/>
</dbReference>
<protein>
    <submittedName>
        <fullName evidence="4">KR domain-containing protein</fullName>
    </submittedName>
</protein>
<evidence type="ECO:0000313" key="4">
    <source>
        <dbReference type="EMBL" id="QTD51517.1"/>
    </source>
</evidence>
<dbReference type="Pfam" id="PF00668">
    <property type="entry name" value="Condensation"/>
    <property type="match status" value="1"/>
</dbReference>
<keyword evidence="1" id="KW-0175">Coiled coil</keyword>
<dbReference type="SUPFAM" id="SSF47336">
    <property type="entry name" value="ACP-like"/>
    <property type="match status" value="1"/>
</dbReference>
<dbReference type="PANTHER" id="PTHR45527">
    <property type="entry name" value="NONRIBOSOMAL PEPTIDE SYNTHETASE"/>
    <property type="match status" value="1"/>
</dbReference>
<reference evidence="4" key="1">
    <citation type="submission" date="2021-03" db="EMBL/GenBank/DDBJ databases">
        <title>Acanthopleuribacteraceae sp. M133.</title>
        <authorList>
            <person name="Wang G."/>
        </authorList>
    </citation>
    <scope>NUCLEOTIDE SEQUENCE</scope>
    <source>
        <strain evidence="4">M133</strain>
    </source>
</reference>
<feature type="region of interest" description="Disordered" evidence="2">
    <location>
        <begin position="1160"/>
        <end position="1257"/>
    </location>
</feature>
<dbReference type="Gene3D" id="3.40.50.720">
    <property type="entry name" value="NAD(P)-binding Rossmann-like Domain"/>
    <property type="match status" value="1"/>
</dbReference>
<dbReference type="KEGG" id="scor:J3U87_03530"/>
<dbReference type="EMBL" id="CP071793">
    <property type="protein sequence ID" value="QTD51517.1"/>
    <property type="molecule type" value="Genomic_DNA"/>
</dbReference>
<dbReference type="PANTHER" id="PTHR45527:SF1">
    <property type="entry name" value="FATTY ACID SYNTHASE"/>
    <property type="match status" value="1"/>
</dbReference>
<feature type="compositionally biased region" description="Basic and acidic residues" evidence="2">
    <location>
        <begin position="1168"/>
        <end position="1188"/>
    </location>
</feature>
<accession>A0A8A4TQ12</accession>
<dbReference type="InterPro" id="IPR036736">
    <property type="entry name" value="ACP-like_sf"/>
</dbReference>
<feature type="compositionally biased region" description="Pro residues" evidence="2">
    <location>
        <begin position="1470"/>
        <end position="1480"/>
    </location>
</feature>
<dbReference type="Gene3D" id="1.10.1200.10">
    <property type="entry name" value="ACP-like"/>
    <property type="match status" value="1"/>
</dbReference>
<dbReference type="Pfam" id="PF08659">
    <property type="entry name" value="KR"/>
    <property type="match status" value="1"/>
</dbReference>
<dbReference type="Proteomes" id="UP000663929">
    <property type="component" value="Chromosome"/>
</dbReference>
<dbReference type="InterPro" id="IPR009081">
    <property type="entry name" value="PP-bd_ACP"/>
</dbReference>
<feature type="compositionally biased region" description="Basic and acidic residues" evidence="2">
    <location>
        <begin position="1383"/>
        <end position="1402"/>
    </location>
</feature>
<keyword evidence="5" id="KW-1185">Reference proteome</keyword>
<evidence type="ECO:0000259" key="3">
    <source>
        <dbReference type="PROSITE" id="PS50075"/>
    </source>
</evidence>
<dbReference type="SUPFAM" id="SSF53335">
    <property type="entry name" value="S-adenosyl-L-methionine-dependent methyltransferases"/>
    <property type="match status" value="1"/>
</dbReference>
<dbReference type="GO" id="GO:0043041">
    <property type="term" value="P:amino acid activation for nonribosomal peptide biosynthetic process"/>
    <property type="evidence" value="ECO:0007669"/>
    <property type="project" value="TreeGrafter"/>
</dbReference>
<dbReference type="Pfam" id="PF22621">
    <property type="entry name" value="CurL-like_PKS_C"/>
    <property type="match status" value="1"/>
</dbReference>
<dbReference type="SMART" id="SM00822">
    <property type="entry name" value="PKS_KR"/>
    <property type="match status" value="1"/>
</dbReference>